<protein>
    <recommendedName>
        <fullName evidence="5">AIG1-type G domain-containing protein</fullName>
    </recommendedName>
</protein>
<evidence type="ECO:0000256" key="2">
    <source>
        <dbReference type="ARBA" id="ARBA00022741"/>
    </source>
</evidence>
<feature type="coiled-coil region" evidence="4">
    <location>
        <begin position="149"/>
        <end position="218"/>
    </location>
</feature>
<organism evidence="6 7">
    <name type="scientific">Thlaspi arvense</name>
    <name type="common">Field penny-cress</name>
    <dbReference type="NCBI Taxonomy" id="13288"/>
    <lineage>
        <taxon>Eukaryota</taxon>
        <taxon>Viridiplantae</taxon>
        <taxon>Streptophyta</taxon>
        <taxon>Embryophyta</taxon>
        <taxon>Tracheophyta</taxon>
        <taxon>Spermatophyta</taxon>
        <taxon>Magnoliopsida</taxon>
        <taxon>eudicotyledons</taxon>
        <taxon>Gunneridae</taxon>
        <taxon>Pentapetalae</taxon>
        <taxon>rosids</taxon>
        <taxon>malvids</taxon>
        <taxon>Brassicales</taxon>
        <taxon>Brassicaceae</taxon>
        <taxon>Thlaspideae</taxon>
        <taxon>Thlaspi</taxon>
    </lineage>
</organism>
<dbReference type="InterPro" id="IPR027417">
    <property type="entry name" value="P-loop_NTPase"/>
</dbReference>
<dbReference type="Gene3D" id="3.40.50.300">
    <property type="entry name" value="P-loop containing nucleotide triphosphate hydrolases"/>
    <property type="match status" value="1"/>
</dbReference>
<comment type="similarity">
    <text evidence="1">Belongs to the TRAFAC class TrmE-Era-EngA-EngB-Septin-like GTPase superfamily. AIG1/Toc34/Toc159-like paraseptin GTPase family. IAN subfamily.</text>
</comment>
<dbReference type="EMBL" id="OU466857">
    <property type="protein sequence ID" value="CAH2035276.1"/>
    <property type="molecule type" value="Genomic_DNA"/>
</dbReference>
<gene>
    <name evidence="6" type="ORF">TAV2_LOCUS2721</name>
</gene>
<dbReference type="InterPro" id="IPR045058">
    <property type="entry name" value="GIMA/IAN/Toc"/>
</dbReference>
<evidence type="ECO:0000313" key="6">
    <source>
        <dbReference type="EMBL" id="CAH2035276.1"/>
    </source>
</evidence>
<dbReference type="GO" id="GO:0034450">
    <property type="term" value="F:ubiquitin-ubiquitin ligase activity"/>
    <property type="evidence" value="ECO:0007669"/>
    <property type="project" value="InterPro"/>
</dbReference>
<sequence length="255" mass="29538">MVRDAGLFDSVVSPDYISKEIVNCLTMAEEGIHAVLFVISARNRISQEEESTLNTLQRIFESKILNYFIVVFTGGDELEVDKQTLDDYLREGCPEFLTRVLRLCGGRKVLINNRTTDKVKKAEQLKQLLAHIVDVGKQNGQKPYTDQMHRQIKEEGDRLREQQRKVESEKHAAEAAMMMKNLELEYDEKMRRMAQILERRLKQSSEAHERAIRELREALPIGLPQNVPGLIHPFPQHVPMFNQFPQLRPPECNIM</sequence>
<evidence type="ECO:0000313" key="7">
    <source>
        <dbReference type="Proteomes" id="UP000836841"/>
    </source>
</evidence>
<dbReference type="SUPFAM" id="SSF52540">
    <property type="entry name" value="P-loop containing nucleoside triphosphate hydrolases"/>
    <property type="match status" value="1"/>
</dbReference>
<dbReference type="PANTHER" id="PTHR10903:SF146">
    <property type="entry name" value="AIG1-LIKE PROTEIN_ 48352-49494-RELATED"/>
    <property type="match status" value="1"/>
</dbReference>
<keyword evidence="3" id="KW-0342">GTP-binding</keyword>
<dbReference type="PROSITE" id="PS51720">
    <property type="entry name" value="G_AIG1"/>
    <property type="match status" value="1"/>
</dbReference>
<dbReference type="GO" id="GO:0016567">
    <property type="term" value="P:protein ubiquitination"/>
    <property type="evidence" value="ECO:0007669"/>
    <property type="project" value="InterPro"/>
</dbReference>
<dbReference type="GO" id="GO:0005525">
    <property type="term" value="F:GTP binding"/>
    <property type="evidence" value="ECO:0007669"/>
    <property type="project" value="UniProtKB-KW"/>
</dbReference>
<dbReference type="InterPro" id="IPR006703">
    <property type="entry name" value="G_AIG1"/>
</dbReference>
<keyword evidence="4" id="KW-0175">Coiled coil</keyword>
<reference evidence="6 7" key="1">
    <citation type="submission" date="2022-03" db="EMBL/GenBank/DDBJ databases">
        <authorList>
            <person name="Nunn A."/>
            <person name="Chopra R."/>
            <person name="Nunn A."/>
            <person name="Contreras Garrido A."/>
        </authorList>
    </citation>
    <scope>NUCLEOTIDE SEQUENCE [LARGE SCALE GENOMIC DNA]</scope>
</reference>
<dbReference type="FunFam" id="3.40.50.300:FF:000840">
    <property type="entry name" value="Immune-associated nucleotide-binding protein 9"/>
    <property type="match status" value="1"/>
</dbReference>
<feature type="domain" description="AIG1-type G" evidence="5">
    <location>
        <begin position="1"/>
        <end position="153"/>
    </location>
</feature>
<proteinExistence type="inferred from homology"/>
<name>A0AAU9R8H1_THLAR</name>
<evidence type="ECO:0000256" key="3">
    <source>
        <dbReference type="ARBA" id="ARBA00023134"/>
    </source>
</evidence>
<dbReference type="GO" id="GO:0006511">
    <property type="term" value="P:ubiquitin-dependent protein catabolic process"/>
    <property type="evidence" value="ECO:0007669"/>
    <property type="project" value="InterPro"/>
</dbReference>
<accession>A0AAU9R8H1</accession>
<dbReference type="GO" id="GO:0000151">
    <property type="term" value="C:ubiquitin ligase complex"/>
    <property type="evidence" value="ECO:0007669"/>
    <property type="project" value="InterPro"/>
</dbReference>
<dbReference type="AlphaFoldDB" id="A0AAU9R8H1"/>
<evidence type="ECO:0000256" key="4">
    <source>
        <dbReference type="SAM" id="Coils"/>
    </source>
</evidence>
<keyword evidence="2" id="KW-0547">Nucleotide-binding</keyword>
<dbReference type="Proteomes" id="UP000836841">
    <property type="component" value="Chromosome 1"/>
</dbReference>
<dbReference type="PANTHER" id="PTHR10903">
    <property type="entry name" value="GTPASE, IMAP FAMILY MEMBER-RELATED"/>
    <property type="match status" value="1"/>
</dbReference>
<evidence type="ECO:0000256" key="1">
    <source>
        <dbReference type="ARBA" id="ARBA00008535"/>
    </source>
</evidence>
<evidence type="ECO:0000259" key="5">
    <source>
        <dbReference type="PROSITE" id="PS51720"/>
    </source>
</evidence>
<keyword evidence="7" id="KW-1185">Reference proteome</keyword>
<dbReference type="Pfam" id="PF04548">
    <property type="entry name" value="AIG1"/>
    <property type="match status" value="1"/>
</dbReference>